<dbReference type="RefSeq" id="WP_021349083.1">
    <property type="nucleotide sequence ID" value="NZ_CAKMAZ010000002.1"/>
</dbReference>
<dbReference type="EC" id="4.1.2.25" evidence="7"/>
<feature type="domain" description="Dihydroneopterin aldolase/epimerase" evidence="8">
    <location>
        <begin position="4"/>
        <end position="117"/>
    </location>
</feature>
<evidence type="ECO:0000259" key="8">
    <source>
        <dbReference type="SMART" id="SM00905"/>
    </source>
</evidence>
<dbReference type="Proteomes" id="UP000185427">
    <property type="component" value="Chromosome"/>
</dbReference>
<dbReference type="SUPFAM" id="SSF55620">
    <property type="entry name" value="Tetrahydrobiopterin biosynthesis enzymes-like"/>
    <property type="match status" value="1"/>
</dbReference>
<dbReference type="Proteomes" id="UP000094714">
    <property type="component" value="Chromosome"/>
</dbReference>
<dbReference type="EMBL" id="CP019030">
    <property type="protein sequence ID" value="APU46419.1"/>
    <property type="molecule type" value="Genomic_DNA"/>
</dbReference>
<dbReference type="EMBL" id="CP017151">
    <property type="protein sequence ID" value="AOR73828.1"/>
    <property type="molecule type" value="Genomic_DNA"/>
</dbReference>
<dbReference type="EMBL" id="POTQ01000003">
    <property type="protein sequence ID" value="PNV58439.1"/>
    <property type="molecule type" value="Genomic_DNA"/>
</dbReference>
<evidence type="ECO:0000256" key="2">
    <source>
        <dbReference type="ARBA" id="ARBA00005013"/>
    </source>
</evidence>
<dbReference type="InterPro" id="IPR006157">
    <property type="entry name" value="FolB_dom"/>
</dbReference>
<evidence type="ECO:0000256" key="5">
    <source>
        <dbReference type="ARBA" id="ARBA00023239"/>
    </source>
</evidence>
<evidence type="ECO:0000256" key="7">
    <source>
        <dbReference type="RuleBase" id="RU362079"/>
    </source>
</evidence>
<dbReference type="UniPathway" id="UPA00077">
    <property type="reaction ID" value="UER00154"/>
</dbReference>
<name>A0A0F4HEP9_LIMFE</name>
<organism evidence="9 12">
    <name type="scientific">Limosilactobacillus fermentum</name>
    <name type="common">Lactobacillus fermentum</name>
    <dbReference type="NCBI Taxonomy" id="1613"/>
    <lineage>
        <taxon>Bacteria</taxon>
        <taxon>Bacillati</taxon>
        <taxon>Bacillota</taxon>
        <taxon>Bacilli</taxon>
        <taxon>Lactobacillales</taxon>
        <taxon>Lactobacillaceae</taxon>
        <taxon>Limosilactobacillus</taxon>
    </lineage>
</organism>
<dbReference type="SMART" id="SM00905">
    <property type="entry name" value="FolB"/>
    <property type="match status" value="1"/>
</dbReference>
<evidence type="ECO:0000313" key="11">
    <source>
        <dbReference type="EMBL" id="PNV58439.1"/>
    </source>
</evidence>
<dbReference type="Gene3D" id="3.30.1130.10">
    <property type="match status" value="1"/>
</dbReference>
<dbReference type="InterPro" id="IPR043133">
    <property type="entry name" value="GTP-CH-I_C/QueF"/>
</dbReference>
<dbReference type="PATRIC" id="fig|1613.112.peg.375"/>
<evidence type="ECO:0000256" key="6">
    <source>
        <dbReference type="ARBA" id="ARBA00037702"/>
    </source>
</evidence>
<evidence type="ECO:0000313" key="10">
    <source>
        <dbReference type="EMBL" id="APU46419.1"/>
    </source>
</evidence>
<dbReference type="Proteomes" id="UP000236514">
    <property type="component" value="Unassembled WGS sequence"/>
</dbReference>
<dbReference type="GO" id="GO:0005737">
    <property type="term" value="C:cytoplasm"/>
    <property type="evidence" value="ECO:0007669"/>
    <property type="project" value="TreeGrafter"/>
</dbReference>
<evidence type="ECO:0000313" key="13">
    <source>
        <dbReference type="Proteomes" id="UP000185427"/>
    </source>
</evidence>
<dbReference type="GO" id="GO:0004150">
    <property type="term" value="F:dihydroneopterin aldolase activity"/>
    <property type="evidence" value="ECO:0007669"/>
    <property type="project" value="UniProtKB-UniRule"/>
</dbReference>
<proteinExistence type="inferred from homology"/>
<comment type="pathway">
    <text evidence="2 7">Cofactor biosynthesis; tetrahydrofolate biosynthesis; 2-amino-4-hydroxy-6-hydroxymethyl-7,8-dihydropteridine diphosphate from 7,8-dihydroneopterin triphosphate: step 3/4.</text>
</comment>
<evidence type="ECO:0000313" key="12">
    <source>
        <dbReference type="Proteomes" id="UP000094714"/>
    </source>
</evidence>
<keyword evidence="5 7" id="KW-0456">Lyase</keyword>
<comment type="catalytic activity">
    <reaction evidence="1 7">
        <text>7,8-dihydroneopterin = 6-hydroxymethyl-7,8-dihydropterin + glycolaldehyde</text>
        <dbReference type="Rhea" id="RHEA:10540"/>
        <dbReference type="ChEBI" id="CHEBI:17001"/>
        <dbReference type="ChEBI" id="CHEBI:17071"/>
        <dbReference type="ChEBI" id="CHEBI:44841"/>
        <dbReference type="EC" id="4.1.2.25"/>
    </reaction>
</comment>
<protein>
    <recommendedName>
        <fullName evidence="7">7,8-dihydroneopterin aldolase</fullName>
        <ecNumber evidence="7">4.1.2.25</ecNumber>
    </recommendedName>
</protein>
<dbReference type="PANTHER" id="PTHR42844:SF1">
    <property type="entry name" value="DIHYDRONEOPTERIN ALDOLASE 1-RELATED"/>
    <property type="match status" value="1"/>
</dbReference>
<comment type="similarity">
    <text evidence="3 7">Belongs to the DHNA family.</text>
</comment>
<sequence>MGQIRINNMVFHTYNGVFAEEKRMGQRLEVDLDMSYPIETAVQHDELTETVSYADVYDTTKEFLEGHQFNLIESTANGLLKTLQTQYPALGTITVRIRKYAVPIAGVFDNIEIEVTGRASDVD</sequence>
<dbReference type="AlphaFoldDB" id="A0A0F4HEP9"/>
<evidence type="ECO:0000313" key="14">
    <source>
        <dbReference type="Proteomes" id="UP000236514"/>
    </source>
</evidence>
<dbReference type="NCBIfam" id="TIGR00525">
    <property type="entry name" value="folB"/>
    <property type="match status" value="1"/>
</dbReference>
<dbReference type="GeneID" id="83714208"/>
<keyword evidence="4 7" id="KW-0289">Folate biosynthesis</keyword>
<accession>A0A0F4HEP9</accession>
<dbReference type="Pfam" id="PF02152">
    <property type="entry name" value="FolB"/>
    <property type="match status" value="1"/>
</dbReference>
<reference evidence="9 12" key="1">
    <citation type="submission" date="2016-09" db="EMBL/GenBank/DDBJ databases">
        <title>Genome Sequence of the Lactobacillus fermentum strain NCC2970 (CNCM I-5068).</title>
        <authorList>
            <person name="Barretto C."/>
            <person name="Ngom-Bru C."/>
            <person name="Genevaz A."/>
            <person name="Fournier C."/>
            <person name="Moine D."/>
            <person name="Kassam M."/>
            <person name="Iltis A."/>
            <person name="Sagory-Zalkind P."/>
            <person name="Faucherand G."/>
            <person name="Descombes P."/>
            <person name="Duboux S."/>
        </authorList>
    </citation>
    <scope>NUCLEOTIDE SEQUENCE [LARGE SCALE GENOMIC DNA]</scope>
    <source>
        <strain evidence="9 12">NCC2970</strain>
    </source>
</reference>
<comment type="function">
    <text evidence="6 7">Catalyzes the conversion of 7,8-dihydroneopterin to 6-hydroxymethyl-7,8-dihydropterin.</text>
</comment>
<evidence type="ECO:0000256" key="1">
    <source>
        <dbReference type="ARBA" id="ARBA00001353"/>
    </source>
</evidence>
<reference evidence="11 14" key="3">
    <citation type="submission" date="2018-01" db="EMBL/GenBank/DDBJ databases">
        <title>Draft genome sequence of the feruloyl esterase-producing strain Lactobacillus fermentum CRL 1446, isolated from artisanal goat milk cheese.</title>
        <authorList>
            <person name="Abeijon Mukdsi M.C."/>
            <person name="Saavedra L."/>
            <person name="Gauffin Cano M.P."/>
            <person name="Hebert E.M."/>
            <person name="Medina R.B."/>
        </authorList>
    </citation>
    <scope>NUCLEOTIDE SEQUENCE [LARGE SCALE GENOMIC DNA]</scope>
    <source>
        <strain evidence="11 14">CRL 1446</strain>
    </source>
</reference>
<evidence type="ECO:0000313" key="9">
    <source>
        <dbReference type="EMBL" id="AOR73828.1"/>
    </source>
</evidence>
<dbReference type="NCBIfam" id="TIGR00526">
    <property type="entry name" value="folB_dom"/>
    <property type="match status" value="1"/>
</dbReference>
<gene>
    <name evidence="11" type="primary">folB</name>
    <name evidence="10" type="ORF">BUW47_08385</name>
    <name evidence="11" type="ORF">C1Y38_02220</name>
    <name evidence="9" type="ORF">LACFE_CDS0354</name>
</gene>
<reference evidence="10 13" key="2">
    <citation type="submission" date="2016-12" db="EMBL/GenBank/DDBJ databases">
        <title>Complete Genome Sequence of Lactobacillus fermentum Strain SNUV175, a Probiotic for Treatment of Bacterial Vaginosis.</title>
        <authorList>
            <person name="Lee S."/>
            <person name="You H.J."/>
            <person name="Kwon B."/>
            <person name="Ko G."/>
        </authorList>
    </citation>
    <scope>NUCLEOTIDE SEQUENCE [LARGE SCALE GENOMIC DNA]</scope>
    <source>
        <strain evidence="10 13">SNUV175</strain>
    </source>
</reference>
<evidence type="ECO:0000256" key="4">
    <source>
        <dbReference type="ARBA" id="ARBA00022909"/>
    </source>
</evidence>
<dbReference type="GO" id="GO:0046656">
    <property type="term" value="P:folic acid biosynthetic process"/>
    <property type="evidence" value="ECO:0007669"/>
    <property type="project" value="UniProtKB-UniRule"/>
</dbReference>
<dbReference type="PANTHER" id="PTHR42844">
    <property type="entry name" value="DIHYDRONEOPTERIN ALDOLASE 1-RELATED"/>
    <property type="match status" value="1"/>
</dbReference>
<dbReference type="GO" id="GO:0046654">
    <property type="term" value="P:tetrahydrofolate biosynthetic process"/>
    <property type="evidence" value="ECO:0007669"/>
    <property type="project" value="UniProtKB-UniRule"/>
</dbReference>
<dbReference type="OrthoDB" id="9803748at2"/>
<dbReference type="InterPro" id="IPR006156">
    <property type="entry name" value="Dihydroneopterin_aldolase"/>
</dbReference>
<evidence type="ECO:0000256" key="3">
    <source>
        <dbReference type="ARBA" id="ARBA00005708"/>
    </source>
</evidence>